<proteinExistence type="predicted"/>
<feature type="compositionally biased region" description="Polar residues" evidence="1">
    <location>
        <begin position="26"/>
        <end position="39"/>
    </location>
</feature>
<feature type="region of interest" description="Disordered" evidence="1">
    <location>
        <begin position="113"/>
        <end position="132"/>
    </location>
</feature>
<protein>
    <submittedName>
        <fullName evidence="2">Uncharacterized protein</fullName>
    </submittedName>
</protein>
<evidence type="ECO:0000256" key="1">
    <source>
        <dbReference type="SAM" id="MobiDB-lite"/>
    </source>
</evidence>
<organism evidence="2 3">
    <name type="scientific">Ophiocordyceps sinensis</name>
    <dbReference type="NCBI Taxonomy" id="72228"/>
    <lineage>
        <taxon>Eukaryota</taxon>
        <taxon>Fungi</taxon>
        <taxon>Dikarya</taxon>
        <taxon>Ascomycota</taxon>
        <taxon>Pezizomycotina</taxon>
        <taxon>Sordariomycetes</taxon>
        <taxon>Hypocreomycetidae</taxon>
        <taxon>Hypocreales</taxon>
        <taxon>Ophiocordycipitaceae</taxon>
        <taxon>Ophiocordyceps</taxon>
    </lineage>
</organism>
<dbReference type="Proteomes" id="UP000557566">
    <property type="component" value="Unassembled WGS sequence"/>
</dbReference>
<comment type="caution">
    <text evidence="2">The sequence shown here is derived from an EMBL/GenBank/DDBJ whole genome shotgun (WGS) entry which is preliminary data.</text>
</comment>
<feature type="region of interest" description="Disordered" evidence="1">
    <location>
        <begin position="25"/>
        <end position="46"/>
    </location>
</feature>
<reference evidence="2 3" key="1">
    <citation type="journal article" date="2020" name="Genome Biol. Evol.">
        <title>A new high-quality draft genome assembly of the Chinese cordyceps Ophiocordyceps sinensis.</title>
        <authorList>
            <person name="Shu R."/>
            <person name="Zhang J."/>
            <person name="Meng Q."/>
            <person name="Zhang H."/>
            <person name="Zhou G."/>
            <person name="Li M."/>
            <person name="Wu P."/>
            <person name="Zhao Y."/>
            <person name="Chen C."/>
            <person name="Qin Q."/>
        </authorList>
    </citation>
    <scope>NUCLEOTIDE SEQUENCE [LARGE SCALE GENOMIC DNA]</scope>
    <source>
        <strain evidence="2 3">IOZ07</strain>
    </source>
</reference>
<dbReference type="EMBL" id="JAAVMX010000003">
    <property type="protein sequence ID" value="KAF4510080.1"/>
    <property type="molecule type" value="Genomic_DNA"/>
</dbReference>
<keyword evidence="3" id="KW-1185">Reference proteome</keyword>
<evidence type="ECO:0000313" key="2">
    <source>
        <dbReference type="EMBL" id="KAF4510080.1"/>
    </source>
</evidence>
<dbReference type="AlphaFoldDB" id="A0A8H4V722"/>
<evidence type="ECO:0000313" key="3">
    <source>
        <dbReference type="Proteomes" id="UP000557566"/>
    </source>
</evidence>
<name>A0A8H4V722_9HYPO</name>
<sequence length="132" mass="14143">MMQYSSSSPAWPTTPIYGRALCQPKVASQSNPSPAKSSTANPANIIISPPPSGTIFVMGHGMLVSPPKLGKGGDHVRKGRLHVSCRGNMNARPDDICIGPGFDVPDEELTCRRTTPELDAQPLDKESRSWST</sequence>
<accession>A0A8H4V722</accession>
<gene>
    <name evidence="2" type="ORF">G6O67_002000</name>
</gene>